<dbReference type="SUPFAM" id="SSF53383">
    <property type="entry name" value="PLP-dependent transferases"/>
    <property type="match status" value="1"/>
</dbReference>
<dbReference type="HOGENOM" id="CLU_003433_0_0_6"/>
<keyword evidence="6" id="KW-0479">Metal-binding</keyword>
<proteinExistence type="inferred from homology"/>
<name>Q081X7_SHEFN</name>
<evidence type="ECO:0000256" key="6">
    <source>
        <dbReference type="ARBA" id="ARBA00022723"/>
    </source>
</evidence>
<evidence type="ECO:0000313" key="16">
    <source>
        <dbReference type="Proteomes" id="UP000000684"/>
    </source>
</evidence>
<dbReference type="Gene3D" id="3.90.1150.10">
    <property type="entry name" value="Aspartate Aminotransferase, domain 1"/>
    <property type="match status" value="1"/>
</dbReference>
<sequence>MNAFETFYANSASSHLMGSIVQKEIDQVREKLADSIGAYPSEIVFTSGATESNNIAFKSLLLSGDIPTGKNHIVTSTIEHKCVLAICDYFKSIGFEVTYIKPNVDGIICPNDVKDAINEKTALVSIMHVNNELGTINPIGEIGKLCSENNIIFHSDAAQSYGKTEIDVDNFNIDVMSFSAHKVGGPKGIGAIYIRDLRHRKLLPVIHGAGQEQGLRGGTIAAPLIIGYGTAIDLFPKYYQSFSEMRIKEYLIEGLSNEGIGFNINGRTKALPHCLSLTLLNTNVALMIRENDQTISLAQGSACSSKEIEASHVLTSLGLTREQAEGTIRLSFPLDVTFEQIDIFIKAVKKATR</sequence>
<comment type="similarity">
    <text evidence="3">Belongs to the class-V pyridoxal-phosphate-dependent aminotransferase family. NifS/IscS subfamily.</text>
</comment>
<dbReference type="GO" id="GO:0008483">
    <property type="term" value="F:transaminase activity"/>
    <property type="evidence" value="ECO:0007669"/>
    <property type="project" value="UniProtKB-KW"/>
</dbReference>
<dbReference type="InterPro" id="IPR020578">
    <property type="entry name" value="Aminotrans_V_PyrdxlP_BS"/>
</dbReference>
<keyword evidence="7" id="KW-0663">Pyridoxal phosphate</keyword>
<evidence type="ECO:0000259" key="14">
    <source>
        <dbReference type="Pfam" id="PF00266"/>
    </source>
</evidence>
<dbReference type="PANTHER" id="PTHR11601">
    <property type="entry name" value="CYSTEINE DESULFURYLASE FAMILY MEMBER"/>
    <property type="match status" value="1"/>
</dbReference>
<evidence type="ECO:0000256" key="9">
    <source>
        <dbReference type="ARBA" id="ARBA00023014"/>
    </source>
</evidence>
<comment type="function">
    <text evidence="2">Catalyzes the removal of elemental sulfur atoms from cysteine to produce alanine. Seems to participate in the biosynthesis of the nitrogenase metalloclusters by providing the inorganic sulfur required for the Fe-S core formation.</text>
</comment>
<dbReference type="GO" id="GO:0046872">
    <property type="term" value="F:metal ion binding"/>
    <property type="evidence" value="ECO:0007669"/>
    <property type="project" value="UniProtKB-KW"/>
</dbReference>
<reference evidence="15 16" key="1">
    <citation type="submission" date="2006-08" db="EMBL/GenBank/DDBJ databases">
        <title>Complete sequence of Shewanella frigidimarina NCIMB 400.</title>
        <authorList>
            <consortium name="US DOE Joint Genome Institute"/>
            <person name="Copeland A."/>
            <person name="Lucas S."/>
            <person name="Lapidus A."/>
            <person name="Barry K."/>
            <person name="Detter J.C."/>
            <person name="Glavina del Rio T."/>
            <person name="Hammon N."/>
            <person name="Israni S."/>
            <person name="Dalin E."/>
            <person name="Tice H."/>
            <person name="Pitluck S."/>
            <person name="Fredrickson J.K."/>
            <person name="Kolker E."/>
            <person name="McCuel L.A."/>
            <person name="DiChristina T."/>
            <person name="Nealson K.H."/>
            <person name="Newman D."/>
            <person name="Tiedje J.M."/>
            <person name="Zhou J."/>
            <person name="Romine M.F."/>
            <person name="Culley D.E."/>
            <person name="Serres M."/>
            <person name="Chertkov O."/>
            <person name="Brettin T."/>
            <person name="Bruce D."/>
            <person name="Han C."/>
            <person name="Tapia R."/>
            <person name="Gilna P."/>
            <person name="Schmutz J."/>
            <person name="Larimer F."/>
            <person name="Land M."/>
            <person name="Hauser L."/>
            <person name="Kyrpides N."/>
            <person name="Mikhailova N."/>
            <person name="Richardson P."/>
        </authorList>
    </citation>
    <scope>NUCLEOTIDE SEQUENCE [LARGE SCALE GENOMIC DNA]</scope>
    <source>
        <strain evidence="15 16">NCIMB 400</strain>
    </source>
</reference>
<dbReference type="GO" id="GO:0031071">
    <property type="term" value="F:cysteine desulfurase activity"/>
    <property type="evidence" value="ECO:0007669"/>
    <property type="project" value="UniProtKB-EC"/>
</dbReference>
<evidence type="ECO:0000256" key="10">
    <source>
        <dbReference type="ARBA" id="ARBA00023231"/>
    </source>
</evidence>
<comment type="cofactor">
    <cofactor evidence="1 13">
        <name>pyridoxal 5'-phosphate</name>
        <dbReference type="ChEBI" id="CHEBI:597326"/>
    </cofactor>
</comment>
<keyword evidence="9" id="KW-0411">Iron-sulfur</keyword>
<dbReference type="InterPro" id="IPR015421">
    <property type="entry name" value="PyrdxlP-dep_Trfase_major"/>
</dbReference>
<dbReference type="InterPro" id="IPR000192">
    <property type="entry name" value="Aminotrans_V_dom"/>
</dbReference>
<evidence type="ECO:0000256" key="12">
    <source>
        <dbReference type="ARBA" id="ARBA00050776"/>
    </source>
</evidence>
<dbReference type="Gene3D" id="3.40.640.10">
    <property type="entry name" value="Type I PLP-dependent aspartate aminotransferase-like (Major domain)"/>
    <property type="match status" value="1"/>
</dbReference>
<dbReference type="InterPro" id="IPR016454">
    <property type="entry name" value="Cysteine_dSase"/>
</dbReference>
<dbReference type="PROSITE" id="PS00595">
    <property type="entry name" value="AA_TRANSFER_CLASS_5"/>
    <property type="match status" value="1"/>
</dbReference>
<dbReference type="Proteomes" id="UP000000684">
    <property type="component" value="Chromosome"/>
</dbReference>
<comment type="catalytic activity">
    <reaction evidence="12">
        <text>(sulfur carrier)-H + L-cysteine = (sulfur carrier)-SH + L-alanine</text>
        <dbReference type="Rhea" id="RHEA:43892"/>
        <dbReference type="Rhea" id="RHEA-COMP:14737"/>
        <dbReference type="Rhea" id="RHEA-COMP:14739"/>
        <dbReference type="ChEBI" id="CHEBI:29917"/>
        <dbReference type="ChEBI" id="CHEBI:35235"/>
        <dbReference type="ChEBI" id="CHEBI:57972"/>
        <dbReference type="ChEBI" id="CHEBI:64428"/>
        <dbReference type="EC" id="2.8.1.7"/>
    </reaction>
</comment>
<evidence type="ECO:0000256" key="4">
    <source>
        <dbReference type="ARBA" id="ARBA00012239"/>
    </source>
</evidence>
<evidence type="ECO:0000256" key="2">
    <source>
        <dbReference type="ARBA" id="ARBA00003120"/>
    </source>
</evidence>
<evidence type="ECO:0000256" key="8">
    <source>
        <dbReference type="ARBA" id="ARBA00023004"/>
    </source>
</evidence>
<dbReference type="GO" id="GO:0051536">
    <property type="term" value="F:iron-sulfur cluster binding"/>
    <property type="evidence" value="ECO:0007669"/>
    <property type="project" value="UniProtKB-KW"/>
</dbReference>
<dbReference type="InterPro" id="IPR015422">
    <property type="entry name" value="PyrdxlP-dep_Trfase_small"/>
</dbReference>
<dbReference type="EC" id="2.8.1.7" evidence="4"/>
<gene>
    <name evidence="15" type="ordered locus">Sfri_2092</name>
</gene>
<dbReference type="Gene3D" id="1.10.260.50">
    <property type="match status" value="1"/>
</dbReference>
<evidence type="ECO:0000256" key="7">
    <source>
        <dbReference type="ARBA" id="ARBA00022898"/>
    </source>
</evidence>
<keyword evidence="8" id="KW-0408">Iron</keyword>
<evidence type="ECO:0000256" key="11">
    <source>
        <dbReference type="ARBA" id="ARBA00031911"/>
    </source>
</evidence>
<dbReference type="PIRSF" id="PIRSF005572">
    <property type="entry name" value="NifS"/>
    <property type="match status" value="1"/>
</dbReference>
<dbReference type="PANTHER" id="PTHR11601:SF34">
    <property type="entry name" value="CYSTEINE DESULFURASE"/>
    <property type="match status" value="1"/>
</dbReference>
<dbReference type="AlphaFoldDB" id="Q081X7"/>
<evidence type="ECO:0000256" key="13">
    <source>
        <dbReference type="RuleBase" id="RU004504"/>
    </source>
</evidence>
<keyword evidence="10" id="KW-0535">Nitrogen fixation</keyword>
<organism evidence="15 16">
    <name type="scientific">Shewanella frigidimarina (strain NCIMB 400)</name>
    <dbReference type="NCBI Taxonomy" id="318167"/>
    <lineage>
        <taxon>Bacteria</taxon>
        <taxon>Pseudomonadati</taxon>
        <taxon>Pseudomonadota</taxon>
        <taxon>Gammaproteobacteria</taxon>
        <taxon>Alteromonadales</taxon>
        <taxon>Shewanellaceae</taxon>
        <taxon>Shewanella</taxon>
    </lineage>
</organism>
<evidence type="ECO:0000256" key="3">
    <source>
        <dbReference type="ARBA" id="ARBA00006490"/>
    </source>
</evidence>
<evidence type="ECO:0000256" key="1">
    <source>
        <dbReference type="ARBA" id="ARBA00001933"/>
    </source>
</evidence>
<dbReference type="FunFam" id="3.40.640.10:FF:000084">
    <property type="entry name" value="IscS-like cysteine desulfurase"/>
    <property type="match status" value="1"/>
</dbReference>
<feature type="domain" description="Aminotransferase class V" evidence="14">
    <location>
        <begin position="4"/>
        <end position="344"/>
    </location>
</feature>
<dbReference type="eggNOG" id="COG1104">
    <property type="taxonomic scope" value="Bacteria"/>
</dbReference>
<keyword evidence="15" id="KW-0032">Aminotransferase</keyword>
<dbReference type="STRING" id="318167.Sfri_2092"/>
<dbReference type="Pfam" id="PF00266">
    <property type="entry name" value="Aminotran_5"/>
    <property type="match status" value="1"/>
</dbReference>
<dbReference type="EMBL" id="CP000447">
    <property type="protein sequence ID" value="ABI71938.1"/>
    <property type="molecule type" value="Genomic_DNA"/>
</dbReference>
<dbReference type="KEGG" id="sfr:Sfri_2092"/>
<evidence type="ECO:0000256" key="5">
    <source>
        <dbReference type="ARBA" id="ARBA00022679"/>
    </source>
</evidence>
<keyword evidence="16" id="KW-1185">Reference proteome</keyword>
<dbReference type="InterPro" id="IPR015424">
    <property type="entry name" value="PyrdxlP-dep_Trfase"/>
</dbReference>
<protein>
    <recommendedName>
        <fullName evidence="4">cysteine desulfurase</fullName>
        <ecNumber evidence="4">2.8.1.7</ecNumber>
    </recommendedName>
    <alternativeName>
        <fullName evidence="11">Nitrogenase metalloclusters biosynthesis protein NifS</fullName>
    </alternativeName>
</protein>
<keyword evidence="5 15" id="KW-0808">Transferase</keyword>
<accession>Q081X7</accession>
<evidence type="ECO:0000313" key="15">
    <source>
        <dbReference type="EMBL" id="ABI71938.1"/>
    </source>
</evidence>